<feature type="compositionally biased region" description="Basic and acidic residues" evidence="1">
    <location>
        <begin position="85"/>
        <end position="95"/>
    </location>
</feature>
<feature type="signal peptide" evidence="2">
    <location>
        <begin position="1"/>
        <end position="21"/>
    </location>
</feature>
<dbReference type="NCBIfam" id="TIGR04088">
    <property type="entry name" value="cognate_SipW"/>
    <property type="match status" value="1"/>
</dbReference>
<protein>
    <submittedName>
        <fullName evidence="3">SipW-dependent-type signal peptide-containing protein</fullName>
    </submittedName>
</protein>
<evidence type="ECO:0000256" key="2">
    <source>
        <dbReference type="SAM" id="SignalP"/>
    </source>
</evidence>
<feature type="compositionally biased region" description="Basic residues" evidence="1">
    <location>
        <begin position="54"/>
        <end position="76"/>
    </location>
</feature>
<evidence type="ECO:0000313" key="4">
    <source>
        <dbReference type="Proteomes" id="UP001165283"/>
    </source>
</evidence>
<sequence length="227" mass="24750">MAVGIAAVVLAVAAIGAGTYAAFSDTESGPDGTIAAGTPRPGGRSGPGHGEPVRRRRRHARVHPGRHVHGVRHRLPARGADQLVDNDRHGRDLHRAGVRRRGRRGQRVCRGGQPAGADDGRGGGRSGRPGERGRAQRVRDQRAAAAGDAGRRRHRDVHPPVRPPRPRRHRRQQGPGRHDRDHLDLQPAPGVIKEPTIPAHLRARRPIRARFADTPSRRRCWHSCSSP</sequence>
<keyword evidence="4" id="KW-1185">Reference proteome</keyword>
<dbReference type="Proteomes" id="UP001165283">
    <property type="component" value="Unassembled WGS sequence"/>
</dbReference>
<evidence type="ECO:0000313" key="3">
    <source>
        <dbReference type="EMBL" id="MCO1661152.1"/>
    </source>
</evidence>
<feature type="region of interest" description="Disordered" evidence="1">
    <location>
        <begin position="22"/>
        <end position="191"/>
    </location>
</feature>
<reference evidence="3" key="1">
    <citation type="submission" date="2021-04" db="EMBL/GenBank/DDBJ databases">
        <title>Pseudonocardia sp. nov., isolated from sandy soil of mangrove forest.</title>
        <authorList>
            <person name="Zan Z."/>
            <person name="Huang R."/>
            <person name="Liu W."/>
        </authorList>
    </citation>
    <scope>NUCLEOTIDE SEQUENCE</scope>
    <source>
        <strain evidence="3">S2-4</strain>
    </source>
</reference>
<keyword evidence="2" id="KW-0732">Signal</keyword>
<feature type="compositionally biased region" description="Basic residues" evidence="1">
    <location>
        <begin position="96"/>
        <end position="107"/>
    </location>
</feature>
<gene>
    <name evidence="3" type="ORF">KDL28_39515</name>
</gene>
<feature type="chain" id="PRO_5046512445" evidence="2">
    <location>
        <begin position="22"/>
        <end position="227"/>
    </location>
</feature>
<proteinExistence type="predicted"/>
<organism evidence="3 4">
    <name type="scientific">Pseudonocardia humida</name>
    <dbReference type="NCBI Taxonomy" id="2800819"/>
    <lineage>
        <taxon>Bacteria</taxon>
        <taxon>Bacillati</taxon>
        <taxon>Actinomycetota</taxon>
        <taxon>Actinomycetes</taxon>
        <taxon>Pseudonocardiales</taxon>
        <taxon>Pseudonocardiaceae</taxon>
        <taxon>Pseudonocardia</taxon>
    </lineage>
</organism>
<evidence type="ECO:0000256" key="1">
    <source>
        <dbReference type="SAM" id="MobiDB-lite"/>
    </source>
</evidence>
<feature type="compositionally biased region" description="Basic and acidic residues" evidence="1">
    <location>
        <begin position="118"/>
        <end position="142"/>
    </location>
</feature>
<name>A0ABT1ADK7_9PSEU</name>
<dbReference type="InterPro" id="IPR023833">
    <property type="entry name" value="Signal_pept_SipW-depend-type"/>
</dbReference>
<dbReference type="EMBL" id="JAGSOV010000111">
    <property type="protein sequence ID" value="MCO1661152.1"/>
    <property type="molecule type" value="Genomic_DNA"/>
</dbReference>
<comment type="caution">
    <text evidence="3">The sequence shown here is derived from an EMBL/GenBank/DDBJ whole genome shotgun (WGS) entry which is preliminary data.</text>
</comment>
<accession>A0ABT1ADK7</accession>
<feature type="compositionally biased region" description="Low complexity" evidence="1">
    <location>
        <begin position="108"/>
        <end position="117"/>
    </location>
</feature>